<gene>
    <name evidence="3" type="ORF">GSMUA_348980.1</name>
</gene>
<evidence type="ECO:0000256" key="1">
    <source>
        <dbReference type="SAM" id="Coils"/>
    </source>
</evidence>
<evidence type="ECO:0000256" key="2">
    <source>
        <dbReference type="SAM" id="MobiDB-lite"/>
    </source>
</evidence>
<name>A0A8D6ZLW8_MUSAM</name>
<feature type="region of interest" description="Disordered" evidence="2">
    <location>
        <begin position="1"/>
        <end position="43"/>
    </location>
</feature>
<dbReference type="EMBL" id="HG996472">
    <property type="protein sequence ID" value="CAG1831644.1"/>
    <property type="molecule type" value="Genomic_DNA"/>
</dbReference>
<feature type="coiled-coil region" evidence="1">
    <location>
        <begin position="82"/>
        <end position="176"/>
    </location>
</feature>
<feature type="compositionally biased region" description="Polar residues" evidence="2">
    <location>
        <begin position="10"/>
        <end position="19"/>
    </location>
</feature>
<dbReference type="AlphaFoldDB" id="A0A8D6ZLW8"/>
<keyword evidence="1" id="KW-0175">Coiled coil</keyword>
<evidence type="ECO:0000313" key="3">
    <source>
        <dbReference type="EMBL" id="CAG1831644.1"/>
    </source>
</evidence>
<dbReference type="PANTHER" id="PTHR47747:SF3">
    <property type="entry name" value="OS03G0853600 PROTEIN"/>
    <property type="match status" value="1"/>
</dbReference>
<sequence length="466" mass="51767">MNPGGHTEVTESPSSSQVPSMAADAVAVGKTTARPSSSIEEEAKPQAGASLLSSYLGLGFALFLGLLPKSSASYVSSLQSRNRILAMKLFEAEDQLRQLRSRLKEGAKANARVAEIFAGHRTQWQQEEKRLLHRIDGADEEIAALTAQVEDMERAKAELRAAVVRLEREVAERDEMLDFMARKVERDGSLSLMEVAGEDSVDDGGAGVRVSDTMPLEERFLERNGESEGMMGLLAQQNGCGREFLMAPIDTKQWTDRWGGWPDMQHESLDLAHSMKHGVARRESPWRVDAESSRVSSKLKSLEDELVNLEKLGKGDTSKIPSSMRKQEKRYQSLAAKIDDLCRKMRVNDPSDPTLGPEFRTQRLTEFLLEAFRLQHRAAETRQKLNTVQAQAAAAAAKSRVGDELTAEAKLNTRKSADSIRSSFKEIQRNLEIWLARIMGDLEGILARDGASRVRDYYLSGYPFVG</sequence>
<feature type="coiled-coil region" evidence="1">
    <location>
        <begin position="292"/>
        <end position="344"/>
    </location>
</feature>
<protein>
    <submittedName>
        <fullName evidence="3">(wild Malaysian banana) hypothetical protein</fullName>
    </submittedName>
</protein>
<accession>A0A8D6ZLW8</accession>
<reference evidence="3" key="1">
    <citation type="submission" date="2021-03" db="EMBL/GenBank/DDBJ databases">
        <authorList>
            <consortium name="Genoscope - CEA"/>
            <person name="William W."/>
        </authorList>
    </citation>
    <scope>NUCLEOTIDE SEQUENCE</scope>
    <source>
        <strain evidence="3">Doubled-haploid Pahang</strain>
    </source>
</reference>
<dbReference type="PANTHER" id="PTHR47747">
    <property type="entry name" value="RIBONUCLEASE P PROTEIN SUBUNIT P38-LIKE PROTEIN"/>
    <property type="match status" value="1"/>
</dbReference>
<proteinExistence type="predicted"/>
<organism evidence="3">
    <name type="scientific">Musa acuminata subsp. malaccensis</name>
    <name type="common">Wild banana</name>
    <name type="synonym">Musa malaccensis</name>
    <dbReference type="NCBI Taxonomy" id="214687"/>
    <lineage>
        <taxon>Eukaryota</taxon>
        <taxon>Viridiplantae</taxon>
        <taxon>Streptophyta</taxon>
        <taxon>Embryophyta</taxon>
        <taxon>Tracheophyta</taxon>
        <taxon>Spermatophyta</taxon>
        <taxon>Magnoliopsida</taxon>
        <taxon>Liliopsida</taxon>
        <taxon>Zingiberales</taxon>
        <taxon>Musaceae</taxon>
        <taxon>Musa</taxon>
    </lineage>
</organism>